<dbReference type="PANTHER" id="PTHR43669:SF3">
    <property type="entry name" value="ALCOHOL DEHYDROGENASE, PUTATIVE (AFU_ORTHOLOGUE AFUA_3G03445)-RELATED"/>
    <property type="match status" value="1"/>
</dbReference>
<sequence length="226" mass="24969">MNRNIIITGSAGNLGRAVVNKFKREGFKVIAVIEPDSGHEVEDADDMYQVDVTNESAVEAFSKEYQMQYGDLECVALLVGGFGMGGIETTTTKDLDHMIRLNFFSAFNMVKYFLPIMKRANNGTFLFVGAKPALQPDEGKDVLAYALSKGLVIDLAEFTADETADLKVRSHVFVPSIIDTPQNRKSMPKADFGQWVKPSEIAEAMHYAATNASLRNMTFKLYGGVY</sequence>
<dbReference type="PRINTS" id="PR00081">
    <property type="entry name" value="GDHRDH"/>
</dbReference>
<keyword evidence="4" id="KW-1185">Reference proteome</keyword>
<accession>A0ABT8CAV2</accession>
<evidence type="ECO:0000313" key="3">
    <source>
        <dbReference type="EMBL" id="MDN3689217.1"/>
    </source>
</evidence>
<dbReference type="Proteomes" id="UP001236663">
    <property type="component" value="Unassembled WGS sequence"/>
</dbReference>
<organism evidence="3 4">
    <name type="scientific">Cyclobacterium jeungdonense</name>
    <dbReference type="NCBI Taxonomy" id="708087"/>
    <lineage>
        <taxon>Bacteria</taxon>
        <taxon>Pseudomonadati</taxon>
        <taxon>Bacteroidota</taxon>
        <taxon>Cytophagia</taxon>
        <taxon>Cytophagales</taxon>
        <taxon>Cyclobacteriaceae</taxon>
        <taxon>Cyclobacterium</taxon>
    </lineage>
</organism>
<dbReference type="Gene3D" id="3.40.50.720">
    <property type="entry name" value="NAD(P)-binding Rossmann-like Domain"/>
    <property type="match status" value="1"/>
</dbReference>
<dbReference type="RefSeq" id="WP_163386127.1">
    <property type="nucleotide sequence ID" value="NZ_JAUFQS010000026.1"/>
</dbReference>
<evidence type="ECO:0000313" key="4">
    <source>
        <dbReference type="Proteomes" id="UP001236663"/>
    </source>
</evidence>
<gene>
    <name evidence="3" type="ORF">QWZ15_15380</name>
</gene>
<proteinExistence type="inferred from homology"/>
<name>A0ABT8CAV2_9BACT</name>
<keyword evidence="2" id="KW-0560">Oxidoreductase</keyword>
<evidence type="ECO:0000256" key="2">
    <source>
        <dbReference type="ARBA" id="ARBA00023002"/>
    </source>
</evidence>
<dbReference type="SUPFAM" id="SSF51735">
    <property type="entry name" value="NAD(P)-binding Rossmann-fold domains"/>
    <property type="match status" value="1"/>
</dbReference>
<dbReference type="Pfam" id="PF00106">
    <property type="entry name" value="adh_short"/>
    <property type="match status" value="1"/>
</dbReference>
<dbReference type="PANTHER" id="PTHR43669">
    <property type="entry name" value="5-KETO-D-GLUCONATE 5-REDUCTASE"/>
    <property type="match status" value="1"/>
</dbReference>
<dbReference type="EMBL" id="JAUFQS010000026">
    <property type="protein sequence ID" value="MDN3689217.1"/>
    <property type="molecule type" value="Genomic_DNA"/>
</dbReference>
<dbReference type="InterPro" id="IPR002347">
    <property type="entry name" value="SDR_fam"/>
</dbReference>
<dbReference type="InterPro" id="IPR036291">
    <property type="entry name" value="NAD(P)-bd_dom_sf"/>
</dbReference>
<evidence type="ECO:0000256" key="1">
    <source>
        <dbReference type="ARBA" id="ARBA00006484"/>
    </source>
</evidence>
<reference evidence="4" key="1">
    <citation type="journal article" date="2019" name="Int. J. Syst. Evol. Microbiol.">
        <title>The Global Catalogue of Microorganisms (GCM) 10K type strain sequencing project: providing services to taxonomists for standard genome sequencing and annotation.</title>
        <authorList>
            <consortium name="The Broad Institute Genomics Platform"/>
            <consortium name="The Broad Institute Genome Sequencing Center for Infectious Disease"/>
            <person name="Wu L."/>
            <person name="Ma J."/>
        </authorList>
    </citation>
    <scope>NUCLEOTIDE SEQUENCE [LARGE SCALE GENOMIC DNA]</scope>
    <source>
        <strain evidence="4">CECT 7706</strain>
    </source>
</reference>
<protein>
    <submittedName>
        <fullName evidence="3">SDR family NAD(P)-dependent oxidoreductase</fullName>
    </submittedName>
</protein>
<comment type="similarity">
    <text evidence="1">Belongs to the short-chain dehydrogenases/reductases (SDR) family.</text>
</comment>
<comment type="caution">
    <text evidence="3">The sequence shown here is derived from an EMBL/GenBank/DDBJ whole genome shotgun (WGS) entry which is preliminary data.</text>
</comment>